<name>A0A9D1EYN3_9BACT</name>
<dbReference type="Proteomes" id="UP000823928">
    <property type="component" value="Unassembled WGS sequence"/>
</dbReference>
<evidence type="ECO:0008006" key="4">
    <source>
        <dbReference type="Google" id="ProtNLM"/>
    </source>
</evidence>
<reference evidence="2" key="1">
    <citation type="submission" date="2020-10" db="EMBL/GenBank/DDBJ databases">
        <authorList>
            <person name="Gilroy R."/>
        </authorList>
    </citation>
    <scope>NUCLEOTIDE SEQUENCE</scope>
    <source>
        <strain evidence="2">6276</strain>
    </source>
</reference>
<keyword evidence="1" id="KW-0732">Signal</keyword>
<evidence type="ECO:0000313" key="2">
    <source>
        <dbReference type="EMBL" id="HIS35925.1"/>
    </source>
</evidence>
<comment type="caution">
    <text evidence="2">The sequence shown here is derived from an EMBL/GenBank/DDBJ whole genome shotgun (WGS) entry which is preliminary data.</text>
</comment>
<feature type="chain" id="PRO_5038723310" description="Lipoprotein" evidence="1">
    <location>
        <begin position="20"/>
        <end position="107"/>
    </location>
</feature>
<protein>
    <recommendedName>
        <fullName evidence="4">Lipoprotein</fullName>
    </recommendedName>
</protein>
<dbReference type="AlphaFoldDB" id="A0A9D1EYN3"/>
<evidence type="ECO:0000256" key="1">
    <source>
        <dbReference type="SAM" id="SignalP"/>
    </source>
</evidence>
<organism evidence="2 3">
    <name type="scientific">Candidatus Scatousia excrementigallinarum</name>
    <dbReference type="NCBI Taxonomy" id="2840935"/>
    <lineage>
        <taxon>Bacteria</taxon>
        <taxon>Candidatus Scatousia</taxon>
    </lineage>
</organism>
<proteinExistence type="predicted"/>
<gene>
    <name evidence="2" type="ORF">IAC10_04765</name>
</gene>
<evidence type="ECO:0000313" key="3">
    <source>
        <dbReference type="Proteomes" id="UP000823928"/>
    </source>
</evidence>
<dbReference type="PROSITE" id="PS51257">
    <property type="entry name" value="PROKAR_LIPOPROTEIN"/>
    <property type="match status" value="1"/>
</dbReference>
<feature type="signal peptide" evidence="1">
    <location>
        <begin position="1"/>
        <end position="19"/>
    </location>
</feature>
<reference evidence="2" key="2">
    <citation type="journal article" date="2021" name="PeerJ">
        <title>Extensive microbial diversity within the chicken gut microbiome revealed by metagenomics and culture.</title>
        <authorList>
            <person name="Gilroy R."/>
            <person name="Ravi A."/>
            <person name="Getino M."/>
            <person name="Pursley I."/>
            <person name="Horton D.L."/>
            <person name="Alikhan N.F."/>
            <person name="Baker D."/>
            <person name="Gharbi K."/>
            <person name="Hall N."/>
            <person name="Watson M."/>
            <person name="Adriaenssens E.M."/>
            <person name="Foster-Nyarko E."/>
            <person name="Jarju S."/>
            <person name="Secka A."/>
            <person name="Antonio M."/>
            <person name="Oren A."/>
            <person name="Chaudhuri R.R."/>
            <person name="La Ragione R."/>
            <person name="Hildebrand F."/>
            <person name="Pallen M.J."/>
        </authorList>
    </citation>
    <scope>NUCLEOTIDE SEQUENCE</scope>
    <source>
        <strain evidence="2">6276</strain>
    </source>
</reference>
<accession>A0A9D1EYN3</accession>
<dbReference type="EMBL" id="DVIU01000098">
    <property type="protein sequence ID" value="HIS35925.1"/>
    <property type="molecule type" value="Genomic_DNA"/>
</dbReference>
<sequence length="107" mass="12471">MKKLLLLSAIIFTGCIVSANPMLPPQIMTEVQSFQGQTVHDMNYIRQQRFKQEEYDEMKDLNEQKAKKNKELENQEPAIKKIFGKKPARQNVKFKEENGEIKIESSN</sequence>